<reference evidence="2 3" key="1">
    <citation type="submission" date="2017-02" db="EMBL/GenBank/DDBJ databases">
        <authorList>
            <person name="Peterson S.W."/>
        </authorList>
    </citation>
    <scope>NUCLEOTIDE SEQUENCE [LARGE SCALE GENOMIC DNA]</scope>
    <source>
        <strain evidence="2 3">SRS1_H2-8</strain>
    </source>
</reference>
<protein>
    <submittedName>
        <fullName evidence="2">Uncharacterized protein</fullName>
    </submittedName>
</protein>
<keyword evidence="1" id="KW-0732">Signal</keyword>
<dbReference type="Proteomes" id="UP000239563">
    <property type="component" value="Chromosome V"/>
</dbReference>
<feature type="chain" id="PRO_5014796073" evidence="1">
    <location>
        <begin position="23"/>
        <end position="158"/>
    </location>
</feature>
<dbReference type="AlphaFoldDB" id="A0A2N8UCC8"/>
<evidence type="ECO:0000313" key="3">
    <source>
        <dbReference type="Proteomes" id="UP000239563"/>
    </source>
</evidence>
<dbReference type="EMBL" id="LT795058">
    <property type="protein sequence ID" value="SJX62655.1"/>
    <property type="molecule type" value="Genomic_DNA"/>
</dbReference>
<evidence type="ECO:0000313" key="2">
    <source>
        <dbReference type="EMBL" id="SJX62655.1"/>
    </source>
</evidence>
<gene>
    <name evidence="2" type="ORF">SRS1_25028</name>
</gene>
<accession>A0A2N8UCC8</accession>
<organism evidence="2 3">
    <name type="scientific">Sporisorium reilianum f. sp. reilianum</name>
    <dbReference type="NCBI Taxonomy" id="72559"/>
    <lineage>
        <taxon>Eukaryota</taxon>
        <taxon>Fungi</taxon>
        <taxon>Dikarya</taxon>
        <taxon>Basidiomycota</taxon>
        <taxon>Ustilaginomycotina</taxon>
        <taxon>Ustilaginomycetes</taxon>
        <taxon>Ustilaginales</taxon>
        <taxon>Ustilaginaceae</taxon>
        <taxon>Sporisorium</taxon>
    </lineage>
</organism>
<sequence>MIVFKRAVALLLWLSLARCVLSLIELKGEQRKHYEASLRFQHTLYAPGHEPVEYLDHLLPAHPTIEADAWQFAGGPGNGAILLTMDGKGRNFFATTRIPTGTLLSRKWNLNWPGNTKDAYALWHIKKKQHKLLSLTLWPPGANPPQEETLESILERIR</sequence>
<proteinExistence type="predicted"/>
<name>A0A2N8UCC8_9BASI</name>
<feature type="signal peptide" evidence="1">
    <location>
        <begin position="1"/>
        <end position="22"/>
    </location>
</feature>
<evidence type="ECO:0000256" key="1">
    <source>
        <dbReference type="SAM" id="SignalP"/>
    </source>
</evidence>